<feature type="non-terminal residue" evidence="1">
    <location>
        <position position="1"/>
    </location>
</feature>
<dbReference type="AlphaFoldDB" id="A0A9N9K528"/>
<evidence type="ECO:0000313" key="2">
    <source>
        <dbReference type="Proteomes" id="UP000789396"/>
    </source>
</evidence>
<keyword evidence="2" id="KW-1185">Reference proteome</keyword>
<protein>
    <submittedName>
        <fullName evidence="1">14867_t:CDS:1</fullName>
    </submittedName>
</protein>
<dbReference type="EMBL" id="CAJVPZ010080783">
    <property type="protein sequence ID" value="CAG8808003.1"/>
    <property type="molecule type" value="Genomic_DNA"/>
</dbReference>
<dbReference type="Proteomes" id="UP000789396">
    <property type="component" value="Unassembled WGS sequence"/>
</dbReference>
<name>A0A9N9K528_9GLOM</name>
<reference evidence="1" key="1">
    <citation type="submission" date="2021-06" db="EMBL/GenBank/DDBJ databases">
        <authorList>
            <person name="Kallberg Y."/>
            <person name="Tangrot J."/>
            <person name="Rosling A."/>
        </authorList>
    </citation>
    <scope>NUCLEOTIDE SEQUENCE</scope>
    <source>
        <strain evidence="1">IN212</strain>
    </source>
</reference>
<gene>
    <name evidence="1" type="ORF">RFULGI_LOCUS18433</name>
</gene>
<sequence length="54" mass="6541">YYKDGIKSNVKSLLQHLEKEELQEENDEVDNVEEINKYVLIEITIRKELKMYII</sequence>
<accession>A0A9N9K528</accession>
<organism evidence="1 2">
    <name type="scientific">Racocetra fulgida</name>
    <dbReference type="NCBI Taxonomy" id="60492"/>
    <lineage>
        <taxon>Eukaryota</taxon>
        <taxon>Fungi</taxon>
        <taxon>Fungi incertae sedis</taxon>
        <taxon>Mucoromycota</taxon>
        <taxon>Glomeromycotina</taxon>
        <taxon>Glomeromycetes</taxon>
        <taxon>Diversisporales</taxon>
        <taxon>Gigasporaceae</taxon>
        <taxon>Racocetra</taxon>
    </lineage>
</organism>
<comment type="caution">
    <text evidence="1">The sequence shown here is derived from an EMBL/GenBank/DDBJ whole genome shotgun (WGS) entry which is preliminary data.</text>
</comment>
<proteinExistence type="predicted"/>
<evidence type="ECO:0000313" key="1">
    <source>
        <dbReference type="EMBL" id="CAG8808003.1"/>
    </source>
</evidence>
<feature type="non-terminal residue" evidence="1">
    <location>
        <position position="54"/>
    </location>
</feature>